<keyword evidence="2" id="KW-1003">Cell membrane</keyword>
<evidence type="ECO:0000313" key="10">
    <source>
        <dbReference type="Proteomes" id="UP001596353"/>
    </source>
</evidence>
<evidence type="ECO:0000313" key="9">
    <source>
        <dbReference type="EMBL" id="MFC6762934.1"/>
    </source>
</evidence>
<keyword evidence="4 8" id="KW-0812">Transmembrane</keyword>
<protein>
    <submittedName>
        <fullName evidence="9">L-alanine exporter AlaE</fullName>
    </submittedName>
</protein>
<keyword evidence="5" id="KW-0029">Amino-acid transport</keyword>
<name>A0ABW2BB05_9RHOB</name>
<feature type="transmembrane region" description="Helical" evidence="8">
    <location>
        <begin position="35"/>
        <end position="55"/>
    </location>
</feature>
<accession>A0ABW2BB05</accession>
<sequence length="153" mass="16601">MNIFHLPTARFDVFVDVGDFRHCVPRNGHGYADTFAVVTFYTFVGGLNEFFVAGLTANELLWARLAAIPILIATGAIYGVWRDIVRAATLFESRSQAVKTLIEIGLCLVFRVPVYALILECGGAEAMFSGEEWQVVFLLSCSAQGPAGCGSST</sequence>
<evidence type="ECO:0000256" key="5">
    <source>
        <dbReference type="ARBA" id="ARBA00022970"/>
    </source>
</evidence>
<evidence type="ECO:0000256" key="1">
    <source>
        <dbReference type="ARBA" id="ARBA00022448"/>
    </source>
</evidence>
<proteinExistence type="predicted"/>
<evidence type="ECO:0000256" key="7">
    <source>
        <dbReference type="ARBA" id="ARBA00023136"/>
    </source>
</evidence>
<evidence type="ECO:0000256" key="4">
    <source>
        <dbReference type="ARBA" id="ARBA00022692"/>
    </source>
</evidence>
<evidence type="ECO:0000256" key="3">
    <source>
        <dbReference type="ARBA" id="ARBA00022519"/>
    </source>
</evidence>
<evidence type="ECO:0000256" key="8">
    <source>
        <dbReference type="SAM" id="Phobius"/>
    </source>
</evidence>
<comment type="caution">
    <text evidence="9">The sequence shown here is derived from an EMBL/GenBank/DDBJ whole genome shotgun (WGS) entry which is preliminary data.</text>
</comment>
<keyword evidence="7 8" id="KW-0472">Membrane</keyword>
<keyword evidence="1" id="KW-0813">Transport</keyword>
<keyword evidence="6 8" id="KW-1133">Transmembrane helix</keyword>
<dbReference type="Proteomes" id="UP001596353">
    <property type="component" value="Unassembled WGS sequence"/>
</dbReference>
<dbReference type="EMBL" id="JBHSWG010000006">
    <property type="protein sequence ID" value="MFC6762934.1"/>
    <property type="molecule type" value="Genomic_DNA"/>
</dbReference>
<feature type="transmembrane region" description="Helical" evidence="8">
    <location>
        <begin position="61"/>
        <end position="81"/>
    </location>
</feature>
<reference evidence="10" key="1">
    <citation type="journal article" date="2019" name="Int. J. Syst. Evol. Microbiol.">
        <title>The Global Catalogue of Microorganisms (GCM) 10K type strain sequencing project: providing services to taxonomists for standard genome sequencing and annotation.</title>
        <authorList>
            <consortium name="The Broad Institute Genomics Platform"/>
            <consortium name="The Broad Institute Genome Sequencing Center for Infectious Disease"/>
            <person name="Wu L."/>
            <person name="Ma J."/>
        </authorList>
    </citation>
    <scope>NUCLEOTIDE SEQUENCE [LARGE SCALE GENOMIC DNA]</scope>
    <source>
        <strain evidence="10">CCUG 66188</strain>
    </source>
</reference>
<dbReference type="InterPro" id="IPR010574">
    <property type="entry name" value="Ala_export_AlaE"/>
</dbReference>
<evidence type="ECO:0000256" key="2">
    <source>
        <dbReference type="ARBA" id="ARBA00022475"/>
    </source>
</evidence>
<dbReference type="Pfam" id="PF06610">
    <property type="entry name" value="AlaE"/>
    <property type="match status" value="1"/>
</dbReference>
<keyword evidence="10" id="KW-1185">Reference proteome</keyword>
<evidence type="ECO:0000256" key="6">
    <source>
        <dbReference type="ARBA" id="ARBA00022989"/>
    </source>
</evidence>
<organism evidence="9 10">
    <name type="scientific">Sulfitobacter porphyrae</name>
    <dbReference type="NCBI Taxonomy" id="1246864"/>
    <lineage>
        <taxon>Bacteria</taxon>
        <taxon>Pseudomonadati</taxon>
        <taxon>Pseudomonadota</taxon>
        <taxon>Alphaproteobacteria</taxon>
        <taxon>Rhodobacterales</taxon>
        <taxon>Roseobacteraceae</taxon>
        <taxon>Sulfitobacter</taxon>
    </lineage>
</organism>
<keyword evidence="3" id="KW-0997">Cell inner membrane</keyword>
<gene>
    <name evidence="9" type="primary">alaE</name>
    <name evidence="9" type="ORF">ACFQFQ_30415</name>
</gene>